<evidence type="ECO:0000313" key="1">
    <source>
        <dbReference type="EMBL" id="AAG10473.1"/>
    </source>
</evidence>
<dbReference type="SUPFAM" id="SSF51735">
    <property type="entry name" value="NAD(P)-binding Rossmann-fold domains"/>
    <property type="match status" value="1"/>
</dbReference>
<sequence>MQNRIPIFINLLLLLVLENEILRFNMKNVVVIGSSGAIGKAFIDSYIKDDDVENIFSFSRTGLSIEDKKLHSFFIDIEDETSICDAAEKIDKSSIDEIIVASGILHNKDFGPEKSIRDLNADNLLKVIKVNTIGPTIVGKYFIPLLNKKEKSVLAFLSARVGSISDNKTGGWYAYRASKTALNQIIKSFSIELRRTNPNAIIFGLQPGTVDSELSEPFKRNVKEGNLFTPEYSVLQLKNIIDTASPSDSGKLISWDGEEIQP</sequence>
<dbReference type="AlphaFoldDB" id="Q9F7P6"/>
<reference evidence="1" key="1">
    <citation type="journal article" date="2000" name="Science">
        <title>Bacterial rhodopsin: evidence for a new type of phototrophy in the sea.</title>
        <authorList>
            <person name="Beja O."/>
            <person name="Aravind L."/>
            <person name="Koonin E.V."/>
            <person name="Suzuki M.T."/>
            <person name="Hadd A."/>
            <person name="Nguyen L.P."/>
            <person name="Jovanovich S.B."/>
            <person name="Gates C.M."/>
            <person name="Feldman R.A."/>
            <person name="Spudich J.L."/>
            <person name="Spudich E.N."/>
            <person name="DeLong E.F."/>
        </authorList>
    </citation>
    <scope>NUCLEOTIDE SEQUENCE</scope>
</reference>
<dbReference type="PANTHER" id="PTHR45458:SF1">
    <property type="entry name" value="SHORT CHAIN DEHYDROGENASE"/>
    <property type="match status" value="1"/>
</dbReference>
<protein>
    <submittedName>
        <fullName evidence="1">Predicted CsgA, Rossman fold oxidoreductase</fullName>
    </submittedName>
</protein>
<name>Q9F7P6_PRB01</name>
<reference evidence="1" key="2">
    <citation type="submission" date="2003-08" db="EMBL/GenBank/DDBJ databases">
        <authorList>
            <person name="Beja O."/>
            <person name="Aravind L."/>
            <person name="Koonin E.V."/>
            <person name="Suzuki M.T."/>
            <person name="Hadd A."/>
            <person name="Nguyen L.P."/>
            <person name="Jovanovich S.B."/>
            <person name="Gates C.M."/>
            <person name="Feldman R.A."/>
            <person name="DeLong E.F."/>
        </authorList>
    </citation>
    <scope>NUCLEOTIDE SEQUENCE</scope>
</reference>
<accession>Q9F7P6</accession>
<dbReference type="Gene3D" id="3.40.50.720">
    <property type="entry name" value="NAD(P)-binding Rossmann-like Domain"/>
    <property type="match status" value="1"/>
</dbReference>
<proteinExistence type="predicted"/>
<dbReference type="InterPro" id="IPR052184">
    <property type="entry name" value="SDR_enzymes"/>
</dbReference>
<dbReference type="GO" id="GO:0016616">
    <property type="term" value="F:oxidoreductase activity, acting on the CH-OH group of donors, NAD or NADP as acceptor"/>
    <property type="evidence" value="ECO:0007669"/>
    <property type="project" value="TreeGrafter"/>
</dbReference>
<organism evidence="1">
    <name type="scientific">Gamma-proteobacterium EBAC31A08</name>
    <dbReference type="NCBI Taxonomy" id="133804"/>
    <lineage>
        <taxon>Bacteria</taxon>
        <taxon>Pseudomonadati</taxon>
        <taxon>Pseudomonadota</taxon>
        <taxon>Gammaproteobacteria</taxon>
        <taxon>environmental samples</taxon>
    </lineage>
</organism>
<dbReference type="InterPro" id="IPR036291">
    <property type="entry name" value="NAD(P)-bd_dom_sf"/>
</dbReference>
<dbReference type="PRINTS" id="PR00081">
    <property type="entry name" value="GDHRDH"/>
</dbReference>
<dbReference type="Pfam" id="PF00106">
    <property type="entry name" value="adh_short"/>
    <property type="match status" value="1"/>
</dbReference>
<dbReference type="EMBL" id="AF279106">
    <property type="protein sequence ID" value="AAG10473.1"/>
    <property type="molecule type" value="Genomic_DNA"/>
</dbReference>
<dbReference type="PANTHER" id="PTHR45458">
    <property type="entry name" value="SHORT-CHAIN DEHYDROGENASE/REDUCTASE SDR"/>
    <property type="match status" value="1"/>
</dbReference>
<dbReference type="InterPro" id="IPR002347">
    <property type="entry name" value="SDR_fam"/>
</dbReference>